<evidence type="ECO:0000256" key="1">
    <source>
        <dbReference type="SAM" id="MobiDB-lite"/>
    </source>
</evidence>
<dbReference type="Gene3D" id="3.30.70.270">
    <property type="match status" value="2"/>
</dbReference>
<dbReference type="Proteomes" id="UP000235145">
    <property type="component" value="Unassembled WGS sequence"/>
</dbReference>
<organism evidence="4 5">
    <name type="scientific">Lactuca sativa</name>
    <name type="common">Garden lettuce</name>
    <dbReference type="NCBI Taxonomy" id="4236"/>
    <lineage>
        <taxon>Eukaryota</taxon>
        <taxon>Viridiplantae</taxon>
        <taxon>Streptophyta</taxon>
        <taxon>Embryophyta</taxon>
        <taxon>Tracheophyta</taxon>
        <taxon>Spermatophyta</taxon>
        <taxon>Magnoliopsida</taxon>
        <taxon>eudicotyledons</taxon>
        <taxon>Gunneridae</taxon>
        <taxon>Pentapetalae</taxon>
        <taxon>asterids</taxon>
        <taxon>campanulids</taxon>
        <taxon>Asterales</taxon>
        <taxon>Asteraceae</taxon>
        <taxon>Cichorioideae</taxon>
        <taxon>Cichorieae</taxon>
        <taxon>Lactucinae</taxon>
        <taxon>Lactuca</taxon>
    </lineage>
</organism>
<dbReference type="InterPro" id="IPR002156">
    <property type="entry name" value="RNaseH_domain"/>
</dbReference>
<dbReference type="AlphaFoldDB" id="A0A9R1UD26"/>
<dbReference type="EMBL" id="NBSK02000009">
    <property type="protein sequence ID" value="KAJ0184923.1"/>
    <property type="molecule type" value="Genomic_DNA"/>
</dbReference>
<dbReference type="SUPFAM" id="SSF56672">
    <property type="entry name" value="DNA/RNA polymerases"/>
    <property type="match status" value="1"/>
</dbReference>
<dbReference type="PANTHER" id="PTHR48475:SF2">
    <property type="entry name" value="RIBONUCLEASE H"/>
    <property type="match status" value="1"/>
</dbReference>
<dbReference type="InterPro" id="IPR000477">
    <property type="entry name" value="RT_dom"/>
</dbReference>
<dbReference type="Gene3D" id="1.10.340.70">
    <property type="match status" value="1"/>
</dbReference>
<feature type="compositionally biased region" description="Polar residues" evidence="1">
    <location>
        <begin position="237"/>
        <end position="254"/>
    </location>
</feature>
<evidence type="ECO:0000313" key="4">
    <source>
        <dbReference type="EMBL" id="KAJ0184923.1"/>
    </source>
</evidence>
<dbReference type="InterPro" id="IPR043128">
    <property type="entry name" value="Rev_trsase/Diguanyl_cyclase"/>
</dbReference>
<name>A0A9R1UD26_LACSA</name>
<sequence>MLFWLKNVGATYQRLVKSLFVNQIGRNTEVYVDDMVIKIPDEKKLLQDVEETLQTLERAKMKLNPAKCTFEVEEGQFLGYYVTKEGIQPSPTKISELQDTPSPSTVRDAQGMNGKLIMLNHFISMSGEKAMPLFHTLKGCIKKNNFQWTVEAESALQEIKKGAPRTPTLASPIPREMLQVYLSTSREAISSVLASSVLPGLPSRSIDQLPDQTGAPETENVRLTRKMGHRIRRTRHQLSPQRELQQEAADTTPQGGHKGRLTSSGPFIRTRLPIKKGQTKLILTSPIGKEVTYASRFDFGTSNNEAEYEALLAGLRLAVKMGAKRVMALTDSRLAANQVLGEFEAKDKRMEKYVKAHGILPDDKERPKKQGYEPPIYNPGGTLYRKGHITPWLKRIHGELGKKALKEAHAGSAGAHEGARALTGKELRMGLYWPDIHQDAVELTRVCVECKTFSPAQGVLPSKLTSIVSSWPFYHWGIDIIGPFPEALGKFAENPFKGWCSERRIEQRSTSVAHPQANRQTEVSNRTLMKGIKKQLGKEKSNWVDELPEVLWSYRTTPQTITKETPFNLAYGTEAMLPAELMIGSIRTEYCQG</sequence>
<reference evidence="4 5" key="1">
    <citation type="journal article" date="2017" name="Nat. Commun.">
        <title>Genome assembly with in vitro proximity ligation data and whole-genome triplication in lettuce.</title>
        <authorList>
            <person name="Reyes-Chin-Wo S."/>
            <person name="Wang Z."/>
            <person name="Yang X."/>
            <person name="Kozik A."/>
            <person name="Arikit S."/>
            <person name="Song C."/>
            <person name="Xia L."/>
            <person name="Froenicke L."/>
            <person name="Lavelle D.O."/>
            <person name="Truco M.J."/>
            <person name="Xia R."/>
            <person name="Zhu S."/>
            <person name="Xu C."/>
            <person name="Xu H."/>
            <person name="Xu X."/>
            <person name="Cox K."/>
            <person name="Korf I."/>
            <person name="Meyers B.C."/>
            <person name="Michelmore R.W."/>
        </authorList>
    </citation>
    <scope>NUCLEOTIDE SEQUENCE [LARGE SCALE GENOMIC DNA]</scope>
    <source>
        <strain evidence="5">cv. Salinas</strain>
        <tissue evidence="4">Seedlings</tissue>
    </source>
</reference>
<evidence type="ECO:0000259" key="2">
    <source>
        <dbReference type="Pfam" id="PF00078"/>
    </source>
</evidence>
<dbReference type="GO" id="GO:0004523">
    <property type="term" value="F:RNA-DNA hybrid ribonuclease activity"/>
    <property type="evidence" value="ECO:0007669"/>
    <property type="project" value="InterPro"/>
</dbReference>
<gene>
    <name evidence="4" type="ORF">LSAT_V11C900455410</name>
</gene>
<dbReference type="InterPro" id="IPR043502">
    <property type="entry name" value="DNA/RNA_pol_sf"/>
</dbReference>
<dbReference type="InterPro" id="IPR036397">
    <property type="entry name" value="RNaseH_sf"/>
</dbReference>
<evidence type="ECO:0000259" key="3">
    <source>
        <dbReference type="Pfam" id="PF13456"/>
    </source>
</evidence>
<dbReference type="Pfam" id="PF00078">
    <property type="entry name" value="RVT_1"/>
    <property type="match status" value="1"/>
</dbReference>
<feature type="domain" description="Reverse transcriptase" evidence="2">
    <location>
        <begin position="6"/>
        <end position="81"/>
    </location>
</feature>
<dbReference type="Pfam" id="PF13456">
    <property type="entry name" value="RVT_3"/>
    <property type="match status" value="1"/>
</dbReference>
<dbReference type="GO" id="GO:0003676">
    <property type="term" value="F:nucleic acid binding"/>
    <property type="evidence" value="ECO:0007669"/>
    <property type="project" value="InterPro"/>
</dbReference>
<proteinExistence type="predicted"/>
<accession>A0A9R1UD26</accession>
<dbReference type="Gene3D" id="3.30.420.10">
    <property type="entry name" value="Ribonuclease H-like superfamily/Ribonuclease H"/>
    <property type="match status" value="2"/>
</dbReference>
<dbReference type="SUPFAM" id="SSF53098">
    <property type="entry name" value="Ribonuclease H-like"/>
    <property type="match status" value="1"/>
</dbReference>
<feature type="region of interest" description="Disordered" evidence="1">
    <location>
        <begin position="231"/>
        <end position="265"/>
    </location>
</feature>
<comment type="caution">
    <text evidence="4">The sequence shown here is derived from an EMBL/GenBank/DDBJ whole genome shotgun (WGS) entry which is preliminary data.</text>
</comment>
<dbReference type="PANTHER" id="PTHR48475">
    <property type="entry name" value="RIBONUCLEASE H"/>
    <property type="match status" value="1"/>
</dbReference>
<feature type="domain" description="RNase H type-1" evidence="3">
    <location>
        <begin position="282"/>
        <end position="355"/>
    </location>
</feature>
<evidence type="ECO:0000313" key="5">
    <source>
        <dbReference type="Proteomes" id="UP000235145"/>
    </source>
</evidence>
<dbReference type="InterPro" id="IPR012337">
    <property type="entry name" value="RNaseH-like_sf"/>
</dbReference>
<keyword evidence="5" id="KW-1185">Reference proteome</keyword>
<protein>
    <submittedName>
        <fullName evidence="4">Uncharacterized protein</fullName>
    </submittedName>
</protein>